<sequence length="218" mass="23322">MPLISRPEDADCLVFDWDGTLVDSTSANYRALAGTLAGYGITLDEDWYRARTGMSSDEMIDVLSAGSLDAVAVSAERDALFLQTPGAVRELSVVVDIARAHAGRIPLAVASGGSGPVIRATMRTLGLDGLFDTVVTREDVRAGKPEPDIFRLAAERVGVPPERCLVYEDSDEGLLAAARAGMSAIDVRPWRYHPPRTSPPHSEASPDVDTASRKDRAS</sequence>
<dbReference type="InterPro" id="IPR006439">
    <property type="entry name" value="HAD-SF_hydro_IA"/>
</dbReference>
<dbReference type="PANTHER" id="PTHR43481:SF4">
    <property type="entry name" value="GLYCEROL-1-PHOSPHATE PHOSPHOHYDROLASE 1-RELATED"/>
    <property type="match status" value="1"/>
</dbReference>
<dbReference type="SFLD" id="SFLDS00003">
    <property type="entry name" value="Haloacid_Dehalogenase"/>
    <property type="match status" value="1"/>
</dbReference>
<protein>
    <submittedName>
        <fullName evidence="2">HAD-IA family hydrolase</fullName>
    </submittedName>
</protein>
<dbReference type="PANTHER" id="PTHR43481">
    <property type="entry name" value="FRUCTOSE-1-PHOSPHATE PHOSPHATASE"/>
    <property type="match status" value="1"/>
</dbReference>
<accession>A0ABP6SXU4</accession>
<comment type="caution">
    <text evidence="2">The sequence shown here is derived from an EMBL/GenBank/DDBJ whole genome shotgun (WGS) entry which is preliminary data.</text>
</comment>
<dbReference type="Pfam" id="PF00702">
    <property type="entry name" value="Hydrolase"/>
    <property type="match status" value="1"/>
</dbReference>
<organism evidence="2 3">
    <name type="scientific">Cryptosporangium minutisporangium</name>
    <dbReference type="NCBI Taxonomy" id="113569"/>
    <lineage>
        <taxon>Bacteria</taxon>
        <taxon>Bacillati</taxon>
        <taxon>Actinomycetota</taxon>
        <taxon>Actinomycetes</taxon>
        <taxon>Cryptosporangiales</taxon>
        <taxon>Cryptosporangiaceae</taxon>
        <taxon>Cryptosporangium</taxon>
    </lineage>
</organism>
<name>A0ABP6SXU4_9ACTN</name>
<dbReference type="Gene3D" id="1.10.150.240">
    <property type="entry name" value="Putative phosphatase, domain 2"/>
    <property type="match status" value="1"/>
</dbReference>
<feature type="region of interest" description="Disordered" evidence="1">
    <location>
        <begin position="190"/>
        <end position="218"/>
    </location>
</feature>
<reference evidence="3" key="1">
    <citation type="journal article" date="2019" name="Int. J. Syst. Evol. Microbiol.">
        <title>The Global Catalogue of Microorganisms (GCM) 10K type strain sequencing project: providing services to taxonomists for standard genome sequencing and annotation.</title>
        <authorList>
            <consortium name="The Broad Institute Genomics Platform"/>
            <consortium name="The Broad Institute Genome Sequencing Center for Infectious Disease"/>
            <person name="Wu L."/>
            <person name="Ma J."/>
        </authorList>
    </citation>
    <scope>NUCLEOTIDE SEQUENCE [LARGE SCALE GENOMIC DNA]</scope>
    <source>
        <strain evidence="3">JCM 9458</strain>
    </source>
</reference>
<dbReference type="InterPro" id="IPR023198">
    <property type="entry name" value="PGP-like_dom2"/>
</dbReference>
<dbReference type="Proteomes" id="UP001501676">
    <property type="component" value="Unassembled WGS sequence"/>
</dbReference>
<keyword evidence="2" id="KW-0378">Hydrolase</keyword>
<gene>
    <name evidence="2" type="ORF">GCM10020369_30300</name>
</gene>
<dbReference type="NCBIfam" id="TIGR01509">
    <property type="entry name" value="HAD-SF-IA-v3"/>
    <property type="match status" value="1"/>
</dbReference>
<keyword evidence="3" id="KW-1185">Reference proteome</keyword>
<dbReference type="PRINTS" id="PR00413">
    <property type="entry name" value="HADHALOGNASE"/>
</dbReference>
<dbReference type="SFLD" id="SFLDG01129">
    <property type="entry name" value="C1.5:_HAD__Beta-PGM__Phosphata"/>
    <property type="match status" value="1"/>
</dbReference>
<evidence type="ECO:0000313" key="3">
    <source>
        <dbReference type="Proteomes" id="UP001501676"/>
    </source>
</evidence>
<dbReference type="InterPro" id="IPR023214">
    <property type="entry name" value="HAD_sf"/>
</dbReference>
<dbReference type="InterPro" id="IPR036412">
    <property type="entry name" value="HAD-like_sf"/>
</dbReference>
<dbReference type="GO" id="GO:0016787">
    <property type="term" value="F:hydrolase activity"/>
    <property type="evidence" value="ECO:0007669"/>
    <property type="project" value="UniProtKB-KW"/>
</dbReference>
<dbReference type="RefSeq" id="WP_345728727.1">
    <property type="nucleotide sequence ID" value="NZ_BAAAYN010000018.1"/>
</dbReference>
<dbReference type="InterPro" id="IPR051806">
    <property type="entry name" value="HAD-like_SPP"/>
</dbReference>
<dbReference type="SUPFAM" id="SSF56784">
    <property type="entry name" value="HAD-like"/>
    <property type="match status" value="1"/>
</dbReference>
<proteinExistence type="predicted"/>
<evidence type="ECO:0000256" key="1">
    <source>
        <dbReference type="SAM" id="MobiDB-lite"/>
    </source>
</evidence>
<evidence type="ECO:0000313" key="2">
    <source>
        <dbReference type="EMBL" id="GAA3387513.1"/>
    </source>
</evidence>
<dbReference type="EMBL" id="BAAAYN010000018">
    <property type="protein sequence ID" value="GAA3387513.1"/>
    <property type="molecule type" value="Genomic_DNA"/>
</dbReference>
<dbReference type="Gene3D" id="3.40.50.1000">
    <property type="entry name" value="HAD superfamily/HAD-like"/>
    <property type="match status" value="1"/>
</dbReference>